<gene>
    <name evidence="1" type="ORF">FEE40_10800</name>
</gene>
<name>A0A4S2EE15_9LACO</name>
<dbReference type="EMBL" id="CP040852">
    <property type="protein sequence ID" value="QIA90607.1"/>
    <property type="molecule type" value="Genomic_DNA"/>
</dbReference>
<proteinExistence type="predicted"/>
<reference evidence="1 2" key="1">
    <citation type="journal article" date="2019" name="Nat. Med.">
        <title>Preventing dysbiosis of the neonatal mouse intestinal microbiome protects against late-onset sepsis.</title>
        <authorList>
            <person name="Singer J.R."/>
            <person name="Blosser E.G."/>
            <person name="Zindl C.L."/>
            <person name="Silberger D.J."/>
            <person name="Conlan S."/>
            <person name="Laufer V.A."/>
            <person name="DiToro D."/>
            <person name="Deming C."/>
            <person name="Kumar R."/>
            <person name="Morrow C.D."/>
            <person name="Segre J.A."/>
            <person name="Gray M.J."/>
            <person name="Randolph D.A."/>
            <person name="Weaver C.T."/>
        </authorList>
    </citation>
    <scope>NUCLEOTIDE SEQUENCE [LARGE SCALE GENOMIC DNA]</scope>
    <source>
        <strain evidence="1 2">V10</strain>
    </source>
</reference>
<evidence type="ECO:0000313" key="1">
    <source>
        <dbReference type="EMBL" id="QIA90607.1"/>
    </source>
</evidence>
<dbReference type="Proteomes" id="UP000463931">
    <property type="component" value="Chromosome"/>
</dbReference>
<organism evidence="1 2">
    <name type="scientific">Ligilactobacillus murinus</name>
    <dbReference type="NCBI Taxonomy" id="1622"/>
    <lineage>
        <taxon>Bacteria</taxon>
        <taxon>Bacillati</taxon>
        <taxon>Bacillota</taxon>
        <taxon>Bacilli</taxon>
        <taxon>Lactobacillales</taxon>
        <taxon>Lactobacillaceae</taxon>
        <taxon>Ligilactobacillus</taxon>
    </lineage>
</organism>
<protein>
    <submittedName>
        <fullName evidence="1">Uncharacterized protein</fullName>
    </submittedName>
</protein>
<accession>A0A4S2EE15</accession>
<evidence type="ECO:0000313" key="2">
    <source>
        <dbReference type="Proteomes" id="UP000463931"/>
    </source>
</evidence>
<dbReference type="AlphaFoldDB" id="A0A4S2EE15"/>
<sequence length="85" mass="9747">MIMIEEVNAVGVKFKKSRIRAGREKVNIYPKTYVFKISPVQAKKAEIGQVLYVKNKHNKRVPVIVQSLLKLAPNGCRKHKPILHK</sequence>
<dbReference type="RefSeq" id="WP_135997744.1">
    <property type="nucleotide sequence ID" value="NZ_CP040852.1"/>
</dbReference>